<dbReference type="Proteomes" id="UP001642464">
    <property type="component" value="Unassembled WGS sequence"/>
</dbReference>
<keyword evidence="2" id="KW-1185">Reference proteome</keyword>
<proteinExistence type="predicted"/>
<gene>
    <name evidence="1" type="ORF">SCF082_LOCUS904</name>
</gene>
<evidence type="ECO:0000313" key="2">
    <source>
        <dbReference type="Proteomes" id="UP001642464"/>
    </source>
</evidence>
<organism evidence="1 2">
    <name type="scientific">Durusdinium trenchii</name>
    <dbReference type="NCBI Taxonomy" id="1381693"/>
    <lineage>
        <taxon>Eukaryota</taxon>
        <taxon>Sar</taxon>
        <taxon>Alveolata</taxon>
        <taxon>Dinophyceae</taxon>
        <taxon>Suessiales</taxon>
        <taxon>Symbiodiniaceae</taxon>
        <taxon>Durusdinium</taxon>
    </lineage>
</organism>
<evidence type="ECO:0000313" key="1">
    <source>
        <dbReference type="EMBL" id="CAK8987273.1"/>
    </source>
</evidence>
<dbReference type="EMBL" id="CAXAMM010000403">
    <property type="protein sequence ID" value="CAK8987273.1"/>
    <property type="molecule type" value="Genomic_DNA"/>
</dbReference>
<comment type="caution">
    <text evidence="1">The sequence shown here is derived from an EMBL/GenBank/DDBJ whole genome shotgun (WGS) entry which is preliminary data.</text>
</comment>
<reference evidence="1 2" key="1">
    <citation type="submission" date="2024-02" db="EMBL/GenBank/DDBJ databases">
        <authorList>
            <person name="Chen Y."/>
            <person name="Shah S."/>
            <person name="Dougan E. K."/>
            <person name="Thang M."/>
            <person name="Chan C."/>
        </authorList>
    </citation>
    <scope>NUCLEOTIDE SEQUENCE [LARGE SCALE GENOMIC DNA]</scope>
</reference>
<accession>A0ABP0HBW0</accession>
<sequence length="319" mass="36185">MPSRKAYKELLASKWVWKPGKCQCGGSFAAVSWKTCNSRGFGRLFYRCEDCESFKDVMNFSALPTLRWPIVHYWFFLQQWFANSKRPSSEEIARMMGVSGQACSAARRLGEVLLRAEALCAQKTQDSRKLSGLLEVDGTSIRKFVLPGSTTLRYMQYFGALKRGTRCIHLYRLPDADSKSFGKPPPESFARIQKTDFMRQVLPMTPGLGKTCLISDGAPAYLKLCPELKVLHRACCHSKGQFVEHSRIHGLRTEVHTGGIDSCWKLCKAAIPPSVLTKSDGSFNPKIDVYIRSWQWRWENTTCTNLCKKTAQVYLRQDA</sequence>
<name>A0ABP0HBW0_9DINO</name>
<protein>
    <recommendedName>
        <fullName evidence="3">ISXO2-like transposase domain-containing protein</fullName>
    </recommendedName>
</protein>
<evidence type="ECO:0008006" key="3">
    <source>
        <dbReference type="Google" id="ProtNLM"/>
    </source>
</evidence>